<feature type="transmembrane region" description="Helical" evidence="1">
    <location>
        <begin position="148"/>
        <end position="167"/>
    </location>
</feature>
<evidence type="ECO:0008006" key="4">
    <source>
        <dbReference type="Google" id="ProtNLM"/>
    </source>
</evidence>
<feature type="transmembrane region" description="Helical" evidence="1">
    <location>
        <begin position="235"/>
        <end position="255"/>
    </location>
</feature>
<keyword evidence="1" id="KW-1133">Transmembrane helix</keyword>
<feature type="transmembrane region" description="Helical" evidence="1">
    <location>
        <begin position="291"/>
        <end position="313"/>
    </location>
</feature>
<keyword evidence="1" id="KW-0812">Transmembrane</keyword>
<organism evidence="2 3">
    <name type="scientific">Chryseobacterium formosus</name>
    <dbReference type="NCBI Taxonomy" id="1537363"/>
    <lineage>
        <taxon>Bacteria</taxon>
        <taxon>Pseudomonadati</taxon>
        <taxon>Bacteroidota</taxon>
        <taxon>Flavobacteriia</taxon>
        <taxon>Flavobacteriales</taxon>
        <taxon>Weeksellaceae</taxon>
        <taxon>Chryseobacterium group</taxon>
        <taxon>Chryseobacterium</taxon>
    </lineage>
</organism>
<dbReference type="EMBL" id="JAOVZW010000001">
    <property type="protein sequence ID" value="MCX8522850.1"/>
    <property type="molecule type" value="Genomic_DNA"/>
</dbReference>
<reference evidence="2" key="1">
    <citation type="submission" date="2022-10" db="EMBL/GenBank/DDBJ databases">
        <title>Chryseobacterium sp. nov., a novel bacterial species.</title>
        <authorList>
            <person name="Cao Y."/>
        </authorList>
    </citation>
    <scope>NUCLEOTIDE SEQUENCE</scope>
    <source>
        <strain evidence="2">CCTCC AB2015118</strain>
    </source>
</reference>
<protein>
    <recommendedName>
        <fullName evidence="4">Glycosyltransferase RgtA/B/C/D-like domain-containing protein</fullName>
    </recommendedName>
</protein>
<sequence>MKLKWGLSFLFFIIGLSFLTYSCYQNRVYDWDMPGYLGSIYSWDFPDNPQKVHELTYSSMKSEAPEYKYKDIVGLNLPNKVFEKNYSAFSEQIPYYKIKVGFNAAIYVLYKCGFSGPTSVLLVNIIAYFISGILLFLFLKYLFPDNYFIAPILSLFVMWIPAMRGMAENPTPDMFLLVFMMLFLISVLQKRSSLIQFFFLLCCVLIRPDYILFALSFLFVHFIYKYFIESKKINYYLILQGFLLASIYIFIIKIHDYPGWKDVFYDSFISRRVVISAEKADFTFKQYWDILIFKLINFKKITLISSILVFLIFYFSKEMWMRVLAVLFFVNIYIKFVFFPDGGTLRFFLGFVFLLFIVLLYVLGKKYDGFKLRKIA</sequence>
<dbReference type="PROSITE" id="PS51257">
    <property type="entry name" value="PROKAR_LIPOPROTEIN"/>
    <property type="match status" value="1"/>
</dbReference>
<feature type="transmembrane region" description="Helical" evidence="1">
    <location>
        <begin position="174"/>
        <end position="191"/>
    </location>
</feature>
<name>A0ABT3XL69_9FLAO</name>
<evidence type="ECO:0000313" key="3">
    <source>
        <dbReference type="Proteomes" id="UP001073122"/>
    </source>
</evidence>
<proteinExistence type="predicted"/>
<feature type="transmembrane region" description="Helical" evidence="1">
    <location>
        <begin position="320"/>
        <end position="339"/>
    </location>
</feature>
<feature type="transmembrane region" description="Helical" evidence="1">
    <location>
        <begin position="120"/>
        <end position="142"/>
    </location>
</feature>
<keyword evidence="1" id="KW-0472">Membrane</keyword>
<dbReference type="RefSeq" id="WP_267264165.1">
    <property type="nucleotide sequence ID" value="NZ_JAOVZW010000001.1"/>
</dbReference>
<evidence type="ECO:0000313" key="2">
    <source>
        <dbReference type="EMBL" id="MCX8522850.1"/>
    </source>
</evidence>
<feature type="transmembrane region" description="Helical" evidence="1">
    <location>
        <begin position="345"/>
        <end position="364"/>
    </location>
</feature>
<evidence type="ECO:0000256" key="1">
    <source>
        <dbReference type="SAM" id="Phobius"/>
    </source>
</evidence>
<comment type="caution">
    <text evidence="2">The sequence shown here is derived from an EMBL/GenBank/DDBJ whole genome shotgun (WGS) entry which is preliminary data.</text>
</comment>
<feature type="transmembrane region" description="Helical" evidence="1">
    <location>
        <begin position="6"/>
        <end position="24"/>
    </location>
</feature>
<dbReference type="Proteomes" id="UP001073122">
    <property type="component" value="Unassembled WGS sequence"/>
</dbReference>
<feature type="transmembrane region" description="Helical" evidence="1">
    <location>
        <begin position="197"/>
        <end position="223"/>
    </location>
</feature>
<accession>A0ABT3XL69</accession>
<gene>
    <name evidence="2" type="ORF">OF897_02810</name>
</gene>
<keyword evidence="3" id="KW-1185">Reference proteome</keyword>